<keyword evidence="1" id="KW-1133">Transmembrane helix</keyword>
<dbReference type="RefSeq" id="WP_307233456.1">
    <property type="nucleotide sequence ID" value="NZ_JAUSTT010000050.1"/>
</dbReference>
<feature type="transmembrane region" description="Helical" evidence="1">
    <location>
        <begin position="187"/>
        <end position="205"/>
    </location>
</feature>
<evidence type="ECO:0008006" key="4">
    <source>
        <dbReference type="Google" id="ProtNLM"/>
    </source>
</evidence>
<organism evidence="2 3">
    <name type="scientific">Bacillus chungangensis</name>
    <dbReference type="NCBI Taxonomy" id="587633"/>
    <lineage>
        <taxon>Bacteria</taxon>
        <taxon>Bacillati</taxon>
        <taxon>Bacillota</taxon>
        <taxon>Bacilli</taxon>
        <taxon>Bacillales</taxon>
        <taxon>Bacillaceae</taxon>
        <taxon>Bacillus</taxon>
    </lineage>
</organism>
<feature type="transmembrane region" description="Helical" evidence="1">
    <location>
        <begin position="50"/>
        <end position="70"/>
    </location>
</feature>
<accession>A0ABT9WZ19</accession>
<feature type="transmembrane region" description="Helical" evidence="1">
    <location>
        <begin position="159"/>
        <end position="180"/>
    </location>
</feature>
<feature type="transmembrane region" description="Helical" evidence="1">
    <location>
        <begin position="91"/>
        <end position="111"/>
    </location>
</feature>
<evidence type="ECO:0000256" key="1">
    <source>
        <dbReference type="SAM" id="Phobius"/>
    </source>
</evidence>
<comment type="caution">
    <text evidence="2">The sequence shown here is derived from an EMBL/GenBank/DDBJ whole genome shotgun (WGS) entry which is preliminary data.</text>
</comment>
<keyword evidence="1" id="KW-0812">Transmembrane</keyword>
<gene>
    <name evidence="2" type="ORF">J2S08_004446</name>
</gene>
<reference evidence="2 3" key="1">
    <citation type="submission" date="2023-07" db="EMBL/GenBank/DDBJ databases">
        <title>Genomic Encyclopedia of Type Strains, Phase IV (KMG-IV): sequencing the most valuable type-strain genomes for metagenomic binning, comparative biology and taxonomic classification.</title>
        <authorList>
            <person name="Goeker M."/>
        </authorList>
    </citation>
    <scope>NUCLEOTIDE SEQUENCE [LARGE SCALE GENOMIC DNA]</scope>
    <source>
        <strain evidence="2 3">DSM 23837</strain>
    </source>
</reference>
<keyword evidence="3" id="KW-1185">Reference proteome</keyword>
<evidence type="ECO:0000313" key="2">
    <source>
        <dbReference type="EMBL" id="MDQ0178539.1"/>
    </source>
</evidence>
<protein>
    <recommendedName>
        <fullName evidence="4">ABC transporter permease</fullName>
    </recommendedName>
</protein>
<sequence length="259" mass="29268">MRQSRIFPKIANDMFFVQLLWAFQFLGAALAIHIFKIIQGFIQGYEVDSYYNIVFVFSNIFILVVGILSGHSLPKFVKNGVTRKDYFKGTLLSSIGLSAAIPIILICISQLEQLVIKNMDKISFKELDINSMLLEIGDFRTDIVHSIVFSPFVDPQSNLVLAIGVFSLNLFMYYLVGWLISASFCRFANGIGIGFIVIAFIILTLEDVLLRISLDLPISSRFEILASLPLGMTVFCLFVLIFISIWIIRLLTKKVTIKM</sequence>
<evidence type="ECO:0000313" key="3">
    <source>
        <dbReference type="Proteomes" id="UP001223586"/>
    </source>
</evidence>
<proteinExistence type="predicted"/>
<dbReference type="EMBL" id="JAUSTT010000050">
    <property type="protein sequence ID" value="MDQ0178539.1"/>
    <property type="molecule type" value="Genomic_DNA"/>
</dbReference>
<dbReference type="Proteomes" id="UP001223586">
    <property type="component" value="Unassembled WGS sequence"/>
</dbReference>
<keyword evidence="1" id="KW-0472">Membrane</keyword>
<feature type="transmembrane region" description="Helical" evidence="1">
    <location>
        <begin position="225"/>
        <end position="251"/>
    </location>
</feature>
<name>A0ABT9WZ19_9BACI</name>